<feature type="binding site" evidence="6">
    <location>
        <begin position="208"/>
        <end position="211"/>
    </location>
    <ligand>
        <name>pyridoxal 5'-phosphate</name>
        <dbReference type="ChEBI" id="CHEBI:597326"/>
    </ligand>
</feature>
<feature type="binding site" evidence="6">
    <location>
        <position position="263"/>
    </location>
    <ligand>
        <name>substrate</name>
    </ligand>
</feature>
<comment type="function">
    <text evidence="6">Involved in both the arginine and lysine biosynthetic pathways.</text>
</comment>
<keyword evidence="5 6" id="KW-0663">Pyridoxal phosphate</keyword>
<evidence type="ECO:0000256" key="5">
    <source>
        <dbReference type="ARBA" id="ARBA00022898"/>
    </source>
</evidence>
<dbReference type="Pfam" id="PF00202">
    <property type="entry name" value="Aminotran_3"/>
    <property type="match status" value="1"/>
</dbReference>
<comment type="subcellular location">
    <subcellularLocation>
        <location evidence="6">Cytoplasm</location>
    </subcellularLocation>
</comment>
<dbReference type="EMBL" id="CP019285">
    <property type="protein sequence ID" value="APW97021.1"/>
    <property type="molecule type" value="Genomic_DNA"/>
</dbReference>
<dbReference type="GO" id="GO:0030170">
    <property type="term" value="F:pyridoxal phosphate binding"/>
    <property type="evidence" value="ECO:0007669"/>
    <property type="project" value="InterPro"/>
</dbReference>
<keyword evidence="9" id="KW-1185">Reference proteome</keyword>
<dbReference type="InterPro" id="IPR015421">
    <property type="entry name" value="PyrdxlP-dep_Trfase_major"/>
</dbReference>
<evidence type="ECO:0000256" key="1">
    <source>
        <dbReference type="ARBA" id="ARBA00022490"/>
    </source>
</evidence>
<keyword evidence="6" id="KW-0457">Lysine biosynthesis</keyword>
<evidence type="ECO:0000256" key="2">
    <source>
        <dbReference type="ARBA" id="ARBA00022576"/>
    </source>
</evidence>
<comment type="pathway">
    <text evidence="6">Amino-acid biosynthesis; L-arginine biosynthesis.</text>
</comment>
<dbReference type="GeneID" id="30920298"/>
<dbReference type="EMBL" id="AOLZ01000031">
    <property type="protein sequence ID" value="EMA34737.1"/>
    <property type="molecule type" value="Genomic_DNA"/>
</dbReference>
<dbReference type="GO" id="GO:0042802">
    <property type="term" value="F:identical protein binding"/>
    <property type="evidence" value="ECO:0007669"/>
    <property type="project" value="TreeGrafter"/>
</dbReference>
<comment type="similarity">
    <text evidence="6">Belongs to the class-III pyridoxal-phosphate-dependent aminotransferase family. LysJ subfamily.</text>
</comment>
<organism evidence="8 9">
    <name type="scientific">Natronobacterium lacisalsi AJ5</name>
    <dbReference type="NCBI Taxonomy" id="358396"/>
    <lineage>
        <taxon>Archaea</taxon>
        <taxon>Methanobacteriati</taxon>
        <taxon>Methanobacteriota</taxon>
        <taxon>Stenosarchaea group</taxon>
        <taxon>Halobacteria</taxon>
        <taxon>Halobacteriales</taxon>
        <taxon>Natrialbaceae</taxon>
        <taxon>Natronobacterium</taxon>
    </lineage>
</organism>
<dbReference type="Gene3D" id="3.40.640.10">
    <property type="entry name" value="Type I PLP-dependent aspartate aminotransferase-like (Major domain)"/>
    <property type="match status" value="1"/>
</dbReference>
<reference evidence="7" key="3">
    <citation type="submission" date="2017-01" db="EMBL/GenBank/DDBJ databases">
        <authorList>
            <person name="Mah S.A."/>
            <person name="Swanson W.J."/>
            <person name="Moy G.W."/>
            <person name="Vacquier V.D."/>
        </authorList>
    </citation>
    <scope>NUCLEOTIDE SEQUENCE</scope>
    <source>
        <strain evidence="7">AJ5</strain>
    </source>
</reference>
<dbReference type="PROSITE" id="PS00600">
    <property type="entry name" value="AA_TRANSFER_CLASS_3"/>
    <property type="match status" value="1"/>
</dbReference>
<dbReference type="UniPathway" id="UPA00033">
    <property type="reaction ID" value="UER00038"/>
</dbReference>
<evidence type="ECO:0000313" key="8">
    <source>
        <dbReference type="EMBL" id="EMA34737.1"/>
    </source>
</evidence>
<keyword evidence="6" id="KW-0055">Arginine biosynthesis</keyword>
<dbReference type="InterPro" id="IPR049704">
    <property type="entry name" value="Aminotrans_3_PPA_site"/>
</dbReference>
<sequence>MSGFVFSEKPIGIESGEGVTLVGEDGTEYLDFGASYACTPTGHCHPDVVEAVQDQAAELLYVQGSYPVESRTTLHEKLGALAPDGIGNVWLCNSGTEANEAALKFARSATDGTKIVAAKRAFHGRTAGTLSATWKPKYKKPFEPLLEDHVEFVDYGDDEALAAAVDDDTAAVILEPIQGEGGIHPAPQSYLETAREVTEATETALIFDEIQTGIGRTGDLWACEGYGVTPDILTTAKGIASGLPMGATLCADWIAENAGPHGSTFSGNPVVAAAANATLEVVVEEDLPGNAAEVGGYLQDELTALDAPIRDVRGEGLMLGVEVKRGANRVLRDLALEHQVLALPAGRSVVRLLPPLVLEKRHADAVVAALGDVLTPDAKAQSGS</sequence>
<proteinExistence type="inferred from homology"/>
<comment type="subunit">
    <text evidence="6">Homodimer.</text>
</comment>
<dbReference type="Proteomes" id="UP000186547">
    <property type="component" value="Chromosome"/>
</dbReference>
<gene>
    <name evidence="6" type="primary">lysJ</name>
    <name evidence="8" type="ORF">C445_07445</name>
    <name evidence="7" type="ORF">CHINAEXTREME_04200</name>
</gene>
<dbReference type="GO" id="GO:0042450">
    <property type="term" value="P:L-arginine biosynthetic process via ornithine"/>
    <property type="evidence" value="ECO:0007669"/>
    <property type="project" value="UniProtKB-UniRule"/>
</dbReference>
<feature type="binding site" evidence="6">
    <location>
        <position position="264"/>
    </location>
    <ligand>
        <name>pyridoxal 5'-phosphate</name>
        <dbReference type="ChEBI" id="CHEBI:597326"/>
    </ligand>
</feature>
<reference evidence="7 10" key="1">
    <citation type="journal article" date="2011" name="J. Bacteriol.">
        <title>Genome sequence of Halobiforma lacisalsi AJ5, an extremely halophilic archaeon which harbors a bop gene.</title>
        <authorList>
            <person name="Jiang X."/>
            <person name="Wang S."/>
            <person name="Cheng H."/>
            <person name="Huo Y."/>
            <person name="Zhang X."/>
            <person name="Zhu X."/>
            <person name="Han X."/>
            <person name="Ni P."/>
            <person name="Wu M."/>
        </authorList>
    </citation>
    <scope>NUCLEOTIDE SEQUENCE [LARGE SCALE GENOMIC DNA]</scope>
    <source>
        <strain evidence="7 10">AJ5</strain>
    </source>
</reference>
<dbReference type="FunFam" id="3.40.640.10:FF:000004">
    <property type="entry name" value="Acetylornithine aminotransferase"/>
    <property type="match status" value="1"/>
</dbReference>
<dbReference type="UniPathway" id="UPA00068"/>
<dbReference type="PANTHER" id="PTHR11986">
    <property type="entry name" value="AMINOTRANSFERASE CLASS III"/>
    <property type="match status" value="1"/>
</dbReference>
<feature type="modified residue" description="N6-(pyridoxal phosphate)lysine" evidence="6">
    <location>
        <position position="237"/>
    </location>
</feature>
<feature type="binding site" evidence="6">
    <location>
        <position position="125"/>
    </location>
    <ligand>
        <name>substrate</name>
    </ligand>
</feature>
<protein>
    <recommendedName>
        <fullName evidence="6">Putative [LysW]-aminoadipate semialdehyde/glutamate semialdehyde transaminase</fullName>
        <ecNumber evidence="6">2.6.1.118</ecNumber>
        <ecNumber evidence="6">2.6.1.124</ecNumber>
    </recommendedName>
</protein>
<feature type="binding site" evidence="6">
    <location>
        <position position="122"/>
    </location>
    <ligand>
        <name>pyridoxal 5'-phosphate</name>
        <dbReference type="ChEBI" id="CHEBI:597326"/>
    </ligand>
</feature>
<evidence type="ECO:0000313" key="7">
    <source>
        <dbReference type="EMBL" id="APW97021.1"/>
    </source>
</evidence>
<dbReference type="AlphaFoldDB" id="M0LME9"/>
<dbReference type="Proteomes" id="UP000011555">
    <property type="component" value="Unassembled WGS sequence"/>
</dbReference>
<comment type="catalytic activity">
    <reaction evidence="6">
        <text>[amino-group carrier protein]-C-terminal-gamma-(L-lysyl)-L-glutamate + 2-oxoglutarate = [amino-group carrier protein]-C-terminal-N-(1-carboxy-5-oxopentan-1-yl)-L-glutamine + L-glutamate</text>
        <dbReference type="Rhea" id="RHEA:41952"/>
        <dbReference type="Rhea" id="RHEA-COMP:9714"/>
        <dbReference type="Rhea" id="RHEA-COMP:9715"/>
        <dbReference type="ChEBI" id="CHEBI:16810"/>
        <dbReference type="ChEBI" id="CHEBI:29985"/>
        <dbReference type="ChEBI" id="CHEBI:78501"/>
        <dbReference type="ChEBI" id="CHEBI:78526"/>
        <dbReference type="EC" id="2.6.1.118"/>
    </reaction>
</comment>
<evidence type="ECO:0000256" key="3">
    <source>
        <dbReference type="ARBA" id="ARBA00022605"/>
    </source>
</evidence>
<dbReference type="EC" id="2.6.1.118" evidence="6"/>
<feature type="binding site" evidence="6">
    <location>
        <begin position="95"/>
        <end position="96"/>
    </location>
    <ligand>
        <name>pyridoxal 5'-phosphate</name>
        <dbReference type="ChEBI" id="CHEBI:597326"/>
    </ligand>
</feature>
<dbReference type="InterPro" id="IPR050103">
    <property type="entry name" value="Class-III_PLP-dep_AT"/>
</dbReference>
<evidence type="ECO:0000313" key="10">
    <source>
        <dbReference type="Proteomes" id="UP000186547"/>
    </source>
</evidence>
<keyword evidence="4 6" id="KW-0808">Transferase</keyword>
<dbReference type="InterPro" id="IPR015424">
    <property type="entry name" value="PyrdxlP-dep_Trfase"/>
</dbReference>
<name>M0LME9_NATLA</name>
<dbReference type="EC" id="2.6.1.124" evidence="6"/>
<dbReference type="Gene3D" id="3.90.1150.10">
    <property type="entry name" value="Aspartate Aminotransferase, domain 1"/>
    <property type="match status" value="1"/>
</dbReference>
<dbReference type="PIRSF" id="PIRSF000521">
    <property type="entry name" value="Transaminase_4ab_Lys_Orn"/>
    <property type="match status" value="1"/>
</dbReference>
<dbReference type="PANTHER" id="PTHR11986:SF79">
    <property type="entry name" value="ACETYLORNITHINE AMINOTRANSFERASE, MITOCHONDRIAL"/>
    <property type="match status" value="1"/>
</dbReference>
<dbReference type="GO" id="GO:0008483">
    <property type="term" value="F:transaminase activity"/>
    <property type="evidence" value="ECO:0007669"/>
    <property type="project" value="UniProtKB-UniRule"/>
</dbReference>
<reference evidence="8 9" key="2">
    <citation type="journal article" date="2014" name="PLoS Genet.">
        <title>Phylogenetically driven sequencing of extremely halophilic archaea reveals strategies for static and dynamic osmo-response.</title>
        <authorList>
            <person name="Becker E.A."/>
            <person name="Seitzer P.M."/>
            <person name="Tritt A."/>
            <person name="Larsen D."/>
            <person name="Krusor M."/>
            <person name="Yao A.I."/>
            <person name="Wu D."/>
            <person name="Madern D."/>
            <person name="Eisen J.A."/>
            <person name="Darling A.E."/>
            <person name="Facciotti M.T."/>
        </authorList>
    </citation>
    <scope>NUCLEOTIDE SEQUENCE [LARGE SCALE GENOMIC DNA]</scope>
    <source>
        <strain evidence="8 9">AJ5</strain>
    </source>
</reference>
<keyword evidence="3 6" id="KW-0028">Amino-acid biosynthesis</keyword>
<dbReference type="STRING" id="358396.CHINAEXTREME_04200"/>
<dbReference type="PATRIC" id="fig|358396.7.peg.1506"/>
<comment type="cofactor">
    <cofactor evidence="6">
        <name>pyridoxal 5'-phosphate</name>
        <dbReference type="ChEBI" id="CHEBI:597326"/>
    </cofactor>
    <text evidence="6">Binds 1 pyridoxal phosphate per subunit.</text>
</comment>
<dbReference type="SUPFAM" id="SSF53383">
    <property type="entry name" value="PLP-dependent transferases"/>
    <property type="match status" value="1"/>
</dbReference>
<keyword evidence="2 6" id="KW-0032">Aminotransferase</keyword>
<comment type="pathway">
    <text evidence="6">Amino-acid biosynthesis; L-lysine biosynthesis via AAA pathway; L-lysine from L-alpha-aminoadipate (Thermus route): step 4/5.</text>
</comment>
<evidence type="ECO:0000313" key="9">
    <source>
        <dbReference type="Proteomes" id="UP000011555"/>
    </source>
</evidence>
<dbReference type="RefSeq" id="WP_007141220.1">
    <property type="nucleotide sequence ID" value="NZ_AOLZ01000031.1"/>
</dbReference>
<dbReference type="InterPro" id="IPR015422">
    <property type="entry name" value="PyrdxlP-dep_Trfase_small"/>
</dbReference>
<dbReference type="GO" id="GO:0005737">
    <property type="term" value="C:cytoplasm"/>
    <property type="evidence" value="ECO:0007669"/>
    <property type="project" value="UniProtKB-SubCell"/>
</dbReference>
<dbReference type="GO" id="GO:0019878">
    <property type="term" value="P:lysine biosynthetic process via aminoadipic acid"/>
    <property type="evidence" value="ECO:0007669"/>
    <property type="project" value="UniProtKB-UniRule"/>
</dbReference>
<dbReference type="HAMAP" id="MF_02084">
    <property type="entry name" value="LysJ_aminotrans_3"/>
    <property type="match status" value="1"/>
</dbReference>
<evidence type="ECO:0000256" key="4">
    <source>
        <dbReference type="ARBA" id="ARBA00022679"/>
    </source>
</evidence>
<dbReference type="InterPro" id="IPR037537">
    <property type="entry name" value="LysJ"/>
</dbReference>
<dbReference type="InterPro" id="IPR005814">
    <property type="entry name" value="Aminotrans_3"/>
</dbReference>
<accession>M0LME9</accession>
<evidence type="ECO:0000256" key="6">
    <source>
        <dbReference type="HAMAP-Rule" id="MF_02084"/>
    </source>
</evidence>
<dbReference type="KEGG" id="hlc:CHINAEXTREME04200"/>
<dbReference type="eggNOG" id="arCOG00914">
    <property type="taxonomic scope" value="Archaea"/>
</dbReference>
<comment type="catalytic activity">
    <reaction evidence="6">
        <text>[amino-group carrier protein]-C-terminal-gamma-(L-ornithyl)-L-glutamate + 2-oxoglutarate = [amino-group carrier protein]-C-terminal-gamma-(L-glutamyl-5-semialdehyde)-L-glutamate + L-glutamate</text>
        <dbReference type="Rhea" id="RHEA:52672"/>
        <dbReference type="Rhea" id="RHEA-COMP:13327"/>
        <dbReference type="Rhea" id="RHEA-COMP:13328"/>
        <dbReference type="ChEBI" id="CHEBI:16810"/>
        <dbReference type="ChEBI" id="CHEBI:29985"/>
        <dbReference type="ChEBI" id="CHEBI:136761"/>
        <dbReference type="ChEBI" id="CHEBI:136763"/>
        <dbReference type="EC" id="2.6.1.124"/>
    </reaction>
</comment>
<dbReference type="CDD" id="cd00610">
    <property type="entry name" value="OAT_like"/>
    <property type="match status" value="1"/>
</dbReference>
<keyword evidence="1 6" id="KW-0963">Cytoplasm</keyword>